<dbReference type="GO" id="GO:0009536">
    <property type="term" value="C:plastid"/>
    <property type="evidence" value="ECO:0007669"/>
    <property type="project" value="UniProtKB-SubCell"/>
</dbReference>
<keyword evidence="4 5" id="KW-0934">Plastid</keyword>
<geneLocation type="plastid" evidence="5"/>
<sequence length="265" mass="29488">MYMHTHLKRALINKTLLKIISGIQNFEENSIFNIVKAAELAKATYVDIAAIPSIIQKIKQHIQLPLCISTLDPSLINKCILAGADIVEVGNYDCFYSGKSKFSLDRIFYISEKIRLMFPEITLCVTIPHDLSIEKQIYLAKKLQSININMLQTEGITSQINEINNFSLYSNIKSISTTLSMTYILSQTIDIPIITASGINSANASSAIKYGADGLGIGSAITKFENIEDMTKVIKTIKKDLKIASANQFNYHEIKTLSSHFLSLT</sequence>
<organism evidence="5">
    <name type="scientific">Bangiopsis subsimplex</name>
    <dbReference type="NCBI Taxonomy" id="139980"/>
    <lineage>
        <taxon>Eukaryota</taxon>
        <taxon>Rhodophyta</taxon>
        <taxon>Stylonematophyceae</taxon>
        <taxon>Stylonematales</taxon>
        <taxon>Stylonemataceae</taxon>
        <taxon>Bangiopsis</taxon>
    </lineage>
</organism>
<evidence type="ECO:0000313" key="5">
    <source>
        <dbReference type="EMBL" id="AOM66086.1"/>
    </source>
</evidence>
<dbReference type="Pfam" id="PF04481">
    <property type="entry name" value="DUF561"/>
    <property type="match status" value="1"/>
</dbReference>
<comment type="subcellular location">
    <subcellularLocation>
        <location evidence="1">Plastid</location>
    </subcellularLocation>
</comment>
<name>A0A1C9CCH3_9RHOD</name>
<dbReference type="InterPro" id="IPR007570">
    <property type="entry name" value="Uncharacterised_Ycf23"/>
</dbReference>
<dbReference type="RefSeq" id="YP_009296743.1">
    <property type="nucleotide sequence ID" value="NC_031173.1"/>
</dbReference>
<gene>
    <name evidence="5" type="primary">ycf23</name>
    <name evidence="5" type="ORF">Bangp_004</name>
</gene>
<reference evidence="6" key="2">
    <citation type="submission" date="2017-03" db="EMBL/GenBank/DDBJ databases">
        <title>The new red algal subphylum Proteorhodophytina comprises the largest and most divergent plastid genomes known.</title>
        <authorList>
            <person name="Munoz-Gomez S.A."/>
            <person name="Mejia-Franco F.G."/>
            <person name="Durnin K."/>
            <person name="Morgan C."/>
            <person name="Grisdale C.J."/>
            <person name="Archibald J.M."/>
            <person name="Slamovits C.H."/>
        </authorList>
    </citation>
    <scope>NUCLEOTIDE SEQUENCE</scope>
    <source>
        <strain evidence="6">UTEX LB2854</strain>
    </source>
</reference>
<proteinExistence type="inferred from homology"/>
<dbReference type="PANTHER" id="PTHR36895">
    <property type="match status" value="1"/>
</dbReference>
<evidence type="ECO:0000256" key="3">
    <source>
        <dbReference type="ARBA" id="ARBA00021523"/>
    </source>
</evidence>
<dbReference type="EMBL" id="KY709207">
    <property type="protein sequence ID" value="ARO90358.1"/>
    <property type="molecule type" value="Genomic_DNA"/>
</dbReference>
<comment type="similarity">
    <text evidence="2">Belongs to the ycf23 family.</text>
</comment>
<evidence type="ECO:0000313" key="6">
    <source>
        <dbReference type="EMBL" id="ARO90358.1"/>
    </source>
</evidence>
<dbReference type="AlphaFoldDB" id="A0A1C9CCH3"/>
<evidence type="ECO:0000256" key="4">
    <source>
        <dbReference type="ARBA" id="ARBA00022640"/>
    </source>
</evidence>
<protein>
    <recommendedName>
        <fullName evidence="3">Uncharacterized protein ycf23</fullName>
    </recommendedName>
</protein>
<keyword evidence="6" id="KW-0150">Chloroplast</keyword>
<reference evidence="5" key="1">
    <citation type="journal article" date="2016" name="BMC Biol.">
        <title>Parallel evolution of highly conserved plastid genome architecture in red seaweeds and seed plants.</title>
        <authorList>
            <person name="Lee J."/>
            <person name="Cho C.H."/>
            <person name="Park S.I."/>
            <person name="Choi J.W."/>
            <person name="Song H.S."/>
            <person name="West J.A."/>
            <person name="Bhattacharya D."/>
            <person name="Yoon H.S."/>
        </authorList>
    </citation>
    <scope>NUCLEOTIDE SEQUENCE</scope>
</reference>
<dbReference type="SUPFAM" id="SSF51391">
    <property type="entry name" value="Thiamin phosphate synthase"/>
    <property type="match status" value="1"/>
</dbReference>
<evidence type="ECO:0000256" key="1">
    <source>
        <dbReference type="ARBA" id="ARBA00004474"/>
    </source>
</evidence>
<dbReference type="PANTHER" id="PTHR36895:SF1">
    <property type="entry name" value="YCF23 PROTEIN"/>
    <property type="match status" value="1"/>
</dbReference>
<dbReference type="EMBL" id="KX284718">
    <property type="protein sequence ID" value="AOM66086.1"/>
    <property type="molecule type" value="Genomic_DNA"/>
</dbReference>
<dbReference type="InterPro" id="IPR036206">
    <property type="entry name" value="ThiamineP_synth_sf"/>
</dbReference>
<dbReference type="InterPro" id="IPR013785">
    <property type="entry name" value="Aldolase_TIM"/>
</dbReference>
<evidence type="ECO:0000256" key="2">
    <source>
        <dbReference type="ARBA" id="ARBA00009664"/>
    </source>
</evidence>
<dbReference type="Gene3D" id="3.20.20.70">
    <property type="entry name" value="Aldolase class I"/>
    <property type="match status" value="1"/>
</dbReference>
<accession>A0A1C9CCH3</accession>
<dbReference type="GeneID" id="29073156"/>